<dbReference type="InterPro" id="IPR034144">
    <property type="entry name" value="TOPRIM_TopoIII"/>
</dbReference>
<gene>
    <name evidence="13" type="ORF">B5782_1122</name>
</gene>
<dbReference type="PANTHER" id="PTHR11390:SF21">
    <property type="entry name" value="DNA TOPOISOMERASE 3-ALPHA"/>
    <property type="match status" value="1"/>
</dbReference>
<dbReference type="InterPro" id="IPR013826">
    <property type="entry name" value="Topo_IA_cen_sub3"/>
</dbReference>
<comment type="caution">
    <text evidence="13">The sequence shown here is derived from an EMBL/GenBank/DDBJ whole genome shotgun (WGS) entry which is preliminary data.</text>
</comment>
<dbReference type="RefSeq" id="WP_080788635.1">
    <property type="nucleotide sequence ID" value="NZ_NAQA01000003.1"/>
</dbReference>
<dbReference type="EC" id="5.6.2.1" evidence="3"/>
<evidence type="ECO:0000256" key="6">
    <source>
        <dbReference type="ARBA" id="ARBA00023235"/>
    </source>
</evidence>
<evidence type="ECO:0000256" key="5">
    <source>
        <dbReference type="ARBA" id="ARBA00023125"/>
    </source>
</evidence>
<evidence type="ECO:0000259" key="11">
    <source>
        <dbReference type="PROSITE" id="PS50880"/>
    </source>
</evidence>
<dbReference type="GO" id="GO:0003677">
    <property type="term" value="F:DNA binding"/>
    <property type="evidence" value="ECO:0007669"/>
    <property type="project" value="UniProtKB-KW"/>
</dbReference>
<dbReference type="Pfam" id="PF13342">
    <property type="entry name" value="Toprim_Crpt"/>
    <property type="match status" value="1"/>
</dbReference>
<dbReference type="PRINTS" id="PR00417">
    <property type="entry name" value="PRTPISMRASEI"/>
</dbReference>
<dbReference type="InterPro" id="IPR013824">
    <property type="entry name" value="Topo_IA_cen_sub1"/>
</dbReference>
<comment type="similarity">
    <text evidence="2">Belongs to the type IA topoisomerase family.</text>
</comment>
<dbReference type="GO" id="GO:0003917">
    <property type="term" value="F:DNA topoisomerase type I (single strand cut, ATP-independent) activity"/>
    <property type="evidence" value="ECO:0007669"/>
    <property type="project" value="UniProtKB-EC"/>
</dbReference>
<evidence type="ECO:0000313" key="14">
    <source>
        <dbReference type="Proteomes" id="UP000192666"/>
    </source>
</evidence>
<dbReference type="GO" id="GO:0006310">
    <property type="term" value="P:DNA recombination"/>
    <property type="evidence" value="ECO:0007669"/>
    <property type="project" value="TreeGrafter"/>
</dbReference>
<dbReference type="SMART" id="SM00437">
    <property type="entry name" value="TOP1Ac"/>
    <property type="match status" value="1"/>
</dbReference>
<dbReference type="Gene3D" id="1.10.460.10">
    <property type="entry name" value="Topoisomerase I, domain 2"/>
    <property type="match status" value="1"/>
</dbReference>
<proteinExistence type="inferred from homology"/>
<dbReference type="SMART" id="SM00493">
    <property type="entry name" value="TOPRIM"/>
    <property type="match status" value="1"/>
</dbReference>
<evidence type="ECO:0000259" key="12">
    <source>
        <dbReference type="PROSITE" id="PS52039"/>
    </source>
</evidence>
<feature type="domain" description="Toprim" evidence="11">
    <location>
        <begin position="1"/>
        <end position="139"/>
    </location>
</feature>
<evidence type="ECO:0000256" key="10">
    <source>
        <dbReference type="ARBA" id="ARBA00032877"/>
    </source>
</evidence>
<dbReference type="InterPro" id="IPR003601">
    <property type="entry name" value="Topo_IA_2"/>
</dbReference>
<evidence type="ECO:0000256" key="2">
    <source>
        <dbReference type="ARBA" id="ARBA00009446"/>
    </source>
</evidence>
<dbReference type="GO" id="GO:0006265">
    <property type="term" value="P:DNA topological change"/>
    <property type="evidence" value="ECO:0007669"/>
    <property type="project" value="InterPro"/>
</dbReference>
<evidence type="ECO:0000256" key="3">
    <source>
        <dbReference type="ARBA" id="ARBA00012891"/>
    </source>
</evidence>
<dbReference type="PROSITE" id="PS50880">
    <property type="entry name" value="TOPRIM"/>
    <property type="match status" value="1"/>
</dbReference>
<keyword evidence="4" id="KW-0799">Topoisomerase</keyword>
<name>A0A1V8PR53_9BIFI</name>
<comment type="catalytic activity">
    <reaction evidence="1">
        <text>ATP-independent breakage of single-stranded DNA, followed by passage and rejoining.</text>
        <dbReference type="EC" id="5.6.2.1"/>
    </reaction>
</comment>
<dbReference type="Pfam" id="PF01751">
    <property type="entry name" value="Toprim"/>
    <property type="match status" value="1"/>
</dbReference>
<feature type="domain" description="Topo IA-type catalytic" evidence="12">
    <location>
        <begin position="156"/>
        <end position="615"/>
    </location>
</feature>
<dbReference type="EMBL" id="NAQA01000003">
    <property type="protein sequence ID" value="OQM51171.1"/>
    <property type="molecule type" value="Genomic_DNA"/>
</dbReference>
<evidence type="ECO:0000256" key="4">
    <source>
        <dbReference type="ARBA" id="ARBA00023029"/>
    </source>
</evidence>
<keyword evidence="5" id="KW-0238">DNA-binding</keyword>
<protein>
    <recommendedName>
        <fullName evidence="3">DNA topoisomerase</fullName>
        <ecNumber evidence="3">5.6.2.1</ecNumber>
    </recommendedName>
    <alternativeName>
        <fullName evidence="10">Omega-protein</fullName>
    </alternativeName>
    <alternativeName>
        <fullName evidence="9">Relaxing enzyme</fullName>
    </alternativeName>
    <alternativeName>
        <fullName evidence="7">Swivelase</fullName>
    </alternativeName>
    <alternativeName>
        <fullName evidence="8">Untwisting enzyme</fullName>
    </alternativeName>
</protein>
<dbReference type="InterPro" id="IPR003602">
    <property type="entry name" value="Topo_IA_DNA-bd_dom"/>
</dbReference>
<accession>A0A1V8PR53</accession>
<dbReference type="PROSITE" id="PS52039">
    <property type="entry name" value="TOPO_IA_2"/>
    <property type="match status" value="1"/>
</dbReference>
<reference evidence="13 14" key="1">
    <citation type="submission" date="2017-03" db="EMBL/GenBank/DDBJ databases">
        <title>Maternal inheritance of bifidobacteria.</title>
        <authorList>
            <person name="Lugli G.A."/>
            <person name="Duranti S."/>
            <person name="Milani C."/>
            <person name="Mancabelli L."/>
        </authorList>
    </citation>
    <scope>NUCLEOTIDE SEQUENCE [LARGE SCALE GENOMIC DNA]</scope>
    <source>
        <strain evidence="13 14">1899B</strain>
    </source>
</reference>
<sequence>MRLIIAEKHSVGQAIAQAVGGHMEKHDGYVQVGDDLVTWAQGHLVDLAAPDEYKNHDWGKWSLDTLPIDPTPDWQWKVSRDKGADRQYKVVAGLMRRGDVDMLVDACDPDREGEAIFRRIVTHVGVSKPMRRLWVASLEEDAIRDALASMKDETEYRGLADSAMIRAKADWLIGMNASRAYSLVYNARFTVGRVQTPTLAMIVDRDRQIAGHVARPYWKVVAPMGGWKLAGERLGKREDAETLLRIVNSDDFAFSIFKVERKQQHDAPPRLYDLTGLQKDMSRLHGLTAARTLAALQSLYEKKLATYPRTDSQYITHDDLDTLRGLTEGDRLVTGFIEPDAKPERPHLELTVNDAKVAGHTAVLPTVQADKAALDELGDDERLVLVRVARRMWEAVGDDYVHDVTNVVANIDPHWCEKHPDEGRLLSEGECRFTSRSDQPVSLGWHAIEHDGPQEDQDDNDETAGNIIPANLVTGVSIAPVPQCGATLSEGKTKPPKPFSEATLLAAMEHASRWVEDKDLKAALDDDESHSGGIGTPATRADVIEKLIRTGYVDRKGKQLRSTDQGRSLIDVVAPKLKDVALTADMERRLSEVEHGQADASQVETEFRDLAARIPADAQTTVRQDHVQAKTRNTESFGGCPRCGKPVVKTGKVFQCSTNRREKQSDGTWRTTEGCGWRAWTTVAGKTITDTTMRRLLDGRKVGLKGFTSRKGGTFDAALVIDKDKGVAFDFGQRHQESMDMAQKQYTAQTNSVLIQQQMLDQQRKATADDNPSMPTE</sequence>
<dbReference type="InterPro" id="IPR000380">
    <property type="entry name" value="Topo_IA"/>
</dbReference>
<dbReference type="InterPro" id="IPR025589">
    <property type="entry name" value="Toprim_C_rpt"/>
</dbReference>
<evidence type="ECO:0000256" key="1">
    <source>
        <dbReference type="ARBA" id="ARBA00000213"/>
    </source>
</evidence>
<dbReference type="Gene3D" id="1.10.290.10">
    <property type="entry name" value="Topoisomerase I, domain 4"/>
    <property type="match status" value="1"/>
</dbReference>
<dbReference type="SMART" id="SM00436">
    <property type="entry name" value="TOP1Bc"/>
    <property type="match status" value="1"/>
</dbReference>
<dbReference type="Proteomes" id="UP000192666">
    <property type="component" value="Unassembled WGS sequence"/>
</dbReference>
<dbReference type="Gene3D" id="3.40.50.140">
    <property type="match status" value="1"/>
</dbReference>
<dbReference type="InterPro" id="IPR023405">
    <property type="entry name" value="Topo_IA_core_domain"/>
</dbReference>
<evidence type="ECO:0000313" key="13">
    <source>
        <dbReference type="EMBL" id="OQM51171.1"/>
    </source>
</evidence>
<dbReference type="InterPro" id="IPR013497">
    <property type="entry name" value="Topo_IA_cen"/>
</dbReference>
<evidence type="ECO:0000256" key="9">
    <source>
        <dbReference type="ARBA" id="ARBA00032235"/>
    </source>
</evidence>
<dbReference type="AlphaFoldDB" id="A0A1V8PR53"/>
<dbReference type="Pfam" id="PF01131">
    <property type="entry name" value="Topoisom_bac"/>
    <property type="match status" value="1"/>
</dbReference>
<dbReference type="GO" id="GO:0043597">
    <property type="term" value="C:cytoplasmic replication fork"/>
    <property type="evidence" value="ECO:0007669"/>
    <property type="project" value="TreeGrafter"/>
</dbReference>
<organism evidence="13 14">
    <name type="scientific">Bifidobacterium catenulatum</name>
    <dbReference type="NCBI Taxonomy" id="1686"/>
    <lineage>
        <taxon>Bacteria</taxon>
        <taxon>Bacillati</taxon>
        <taxon>Actinomycetota</taxon>
        <taxon>Actinomycetes</taxon>
        <taxon>Bifidobacteriales</taxon>
        <taxon>Bifidobacteriaceae</taxon>
        <taxon>Bifidobacterium</taxon>
    </lineage>
</organism>
<keyword evidence="6 13" id="KW-0413">Isomerase</keyword>
<dbReference type="CDD" id="cd03362">
    <property type="entry name" value="TOPRIM_TopoIA_TopoIII"/>
    <property type="match status" value="1"/>
</dbReference>
<dbReference type="SUPFAM" id="SSF56712">
    <property type="entry name" value="Prokaryotic type I DNA topoisomerase"/>
    <property type="match status" value="1"/>
</dbReference>
<dbReference type="PANTHER" id="PTHR11390">
    <property type="entry name" value="PROKARYOTIC DNA TOPOISOMERASE"/>
    <property type="match status" value="1"/>
</dbReference>
<dbReference type="InterPro" id="IPR006171">
    <property type="entry name" value="TOPRIM_dom"/>
</dbReference>
<dbReference type="Gene3D" id="2.70.20.10">
    <property type="entry name" value="Topoisomerase I, domain 3"/>
    <property type="match status" value="1"/>
</dbReference>
<dbReference type="InterPro" id="IPR013825">
    <property type="entry name" value="Topo_IA_cen_sub2"/>
</dbReference>
<evidence type="ECO:0000256" key="8">
    <source>
        <dbReference type="ARBA" id="ARBA00031985"/>
    </source>
</evidence>
<evidence type="ECO:0000256" key="7">
    <source>
        <dbReference type="ARBA" id="ARBA00030003"/>
    </source>
</evidence>
<dbReference type="GO" id="GO:0006281">
    <property type="term" value="P:DNA repair"/>
    <property type="evidence" value="ECO:0007669"/>
    <property type="project" value="TreeGrafter"/>
</dbReference>